<sequence length="83" mass="9679">MAPCSFLLENTSVDTALQAQRWNNMDYYEDGNVGKFGHHLVQIFVCAFDLLQPCTDRRNQRLRLKVIVPPMEEYGNFVTFMSF</sequence>
<comment type="caution">
    <text evidence="1">The sequence shown here is derived from an EMBL/GenBank/DDBJ whole genome shotgun (WGS) entry which is preliminary data.</text>
</comment>
<proteinExistence type="predicted"/>
<evidence type="ECO:0000313" key="1">
    <source>
        <dbReference type="EMBL" id="CAJ0603566.1"/>
    </source>
</evidence>
<gene>
    <name evidence="1" type="ORF">CYNAS_LOCUS15549</name>
</gene>
<keyword evidence="2" id="KW-1185">Reference proteome</keyword>
<accession>A0AA36H4D8</accession>
<dbReference type="AlphaFoldDB" id="A0AA36H4D8"/>
<name>A0AA36H4D8_CYLNA</name>
<reference evidence="1" key="1">
    <citation type="submission" date="2023-07" db="EMBL/GenBank/DDBJ databases">
        <authorList>
            <consortium name="CYATHOMIX"/>
        </authorList>
    </citation>
    <scope>NUCLEOTIDE SEQUENCE</scope>
    <source>
        <strain evidence="1">N/A</strain>
    </source>
</reference>
<organism evidence="1 2">
    <name type="scientific">Cylicocyclus nassatus</name>
    <name type="common">Nematode worm</name>
    <dbReference type="NCBI Taxonomy" id="53992"/>
    <lineage>
        <taxon>Eukaryota</taxon>
        <taxon>Metazoa</taxon>
        <taxon>Ecdysozoa</taxon>
        <taxon>Nematoda</taxon>
        <taxon>Chromadorea</taxon>
        <taxon>Rhabditida</taxon>
        <taxon>Rhabditina</taxon>
        <taxon>Rhabditomorpha</taxon>
        <taxon>Strongyloidea</taxon>
        <taxon>Strongylidae</taxon>
        <taxon>Cylicocyclus</taxon>
    </lineage>
</organism>
<evidence type="ECO:0000313" key="2">
    <source>
        <dbReference type="Proteomes" id="UP001176961"/>
    </source>
</evidence>
<dbReference type="EMBL" id="CATQJL010000305">
    <property type="protein sequence ID" value="CAJ0603566.1"/>
    <property type="molecule type" value="Genomic_DNA"/>
</dbReference>
<protein>
    <submittedName>
        <fullName evidence="1">Uncharacterized protein</fullName>
    </submittedName>
</protein>
<dbReference type="Proteomes" id="UP001176961">
    <property type="component" value="Unassembled WGS sequence"/>
</dbReference>